<accession>A0AAE0Z0D2</accession>
<comment type="caution">
    <text evidence="1">The sequence shown here is derived from an EMBL/GenBank/DDBJ whole genome shotgun (WGS) entry which is preliminary data.</text>
</comment>
<reference evidence="1" key="1">
    <citation type="journal article" date="2023" name="G3 (Bethesda)">
        <title>A reference genome for the long-term kleptoplast-retaining sea slug Elysia crispata morphotype clarki.</title>
        <authorList>
            <person name="Eastman K.E."/>
            <person name="Pendleton A.L."/>
            <person name="Shaikh M.A."/>
            <person name="Suttiyut T."/>
            <person name="Ogas R."/>
            <person name="Tomko P."/>
            <person name="Gavelis G."/>
            <person name="Widhalm J.R."/>
            <person name="Wisecaver J.H."/>
        </authorList>
    </citation>
    <scope>NUCLEOTIDE SEQUENCE</scope>
    <source>
        <strain evidence="1">ECLA1</strain>
    </source>
</reference>
<name>A0AAE0Z0D2_9GAST</name>
<dbReference type="EMBL" id="JAWDGP010004972">
    <property type="protein sequence ID" value="KAK3760509.1"/>
    <property type="molecule type" value="Genomic_DNA"/>
</dbReference>
<gene>
    <name evidence="1" type="ORF">RRG08_022794</name>
</gene>
<evidence type="ECO:0000313" key="2">
    <source>
        <dbReference type="Proteomes" id="UP001283361"/>
    </source>
</evidence>
<proteinExistence type="predicted"/>
<evidence type="ECO:0000313" key="1">
    <source>
        <dbReference type="EMBL" id="KAK3760509.1"/>
    </source>
</evidence>
<organism evidence="1 2">
    <name type="scientific">Elysia crispata</name>
    <name type="common">lettuce slug</name>
    <dbReference type="NCBI Taxonomy" id="231223"/>
    <lineage>
        <taxon>Eukaryota</taxon>
        <taxon>Metazoa</taxon>
        <taxon>Spiralia</taxon>
        <taxon>Lophotrochozoa</taxon>
        <taxon>Mollusca</taxon>
        <taxon>Gastropoda</taxon>
        <taxon>Heterobranchia</taxon>
        <taxon>Euthyneura</taxon>
        <taxon>Panpulmonata</taxon>
        <taxon>Sacoglossa</taxon>
        <taxon>Placobranchoidea</taxon>
        <taxon>Plakobranchidae</taxon>
        <taxon>Elysia</taxon>
    </lineage>
</organism>
<sequence>MVLKNHAYHHKQAHSAFFSGNPERKIGLTLFQTMRPKNVRLMGSVPIDSCLCIYCTNIQLKENVMNQLLLGSGQIPTKTDMLNILTCPHEQRWSKIDCINRSCSQSWRVTTDINEPGRGTSFVQHLFTAYWQYLQFKSCRLNPKEVMMASPPCQGVHSQVPRTKIPIWKLTIWSDGAASQYKGQGSFHDLTPLPHSSQRYYESEHGKGEADGETSILVHLIFAL</sequence>
<protein>
    <submittedName>
        <fullName evidence="1">Uncharacterized protein</fullName>
    </submittedName>
</protein>
<dbReference type="Proteomes" id="UP001283361">
    <property type="component" value="Unassembled WGS sequence"/>
</dbReference>
<dbReference type="AlphaFoldDB" id="A0AAE0Z0D2"/>
<keyword evidence="2" id="KW-1185">Reference proteome</keyword>